<dbReference type="Pfam" id="PF06585">
    <property type="entry name" value="JHBP"/>
    <property type="match status" value="1"/>
</dbReference>
<keyword evidence="1" id="KW-0732">Signal</keyword>
<proteinExistence type="predicted"/>
<dbReference type="Gene3D" id="3.15.10.30">
    <property type="entry name" value="Haemolymph juvenile hormone binding protein"/>
    <property type="match status" value="1"/>
</dbReference>
<dbReference type="InterPro" id="IPR010562">
    <property type="entry name" value="Haemolymph_juvenile_hormone-bd"/>
</dbReference>
<dbReference type="PANTHER" id="PTHR11008">
    <property type="entry name" value="PROTEIN TAKEOUT-LIKE PROTEIN"/>
    <property type="match status" value="1"/>
</dbReference>
<dbReference type="AlphaFoldDB" id="A0A6J1PW61"/>
<name>A0A6J1PW61_9HYME</name>
<evidence type="ECO:0000256" key="1">
    <source>
        <dbReference type="SAM" id="SignalP"/>
    </source>
</evidence>
<feature type="signal peptide" evidence="1">
    <location>
        <begin position="1"/>
        <end position="19"/>
    </location>
</feature>
<organism evidence="2 3">
    <name type="scientific">Temnothorax curvispinosus</name>
    <dbReference type="NCBI Taxonomy" id="300111"/>
    <lineage>
        <taxon>Eukaryota</taxon>
        <taxon>Metazoa</taxon>
        <taxon>Ecdysozoa</taxon>
        <taxon>Arthropoda</taxon>
        <taxon>Hexapoda</taxon>
        <taxon>Insecta</taxon>
        <taxon>Pterygota</taxon>
        <taxon>Neoptera</taxon>
        <taxon>Endopterygota</taxon>
        <taxon>Hymenoptera</taxon>
        <taxon>Apocrita</taxon>
        <taxon>Aculeata</taxon>
        <taxon>Formicoidea</taxon>
        <taxon>Formicidae</taxon>
        <taxon>Myrmicinae</taxon>
        <taxon>Temnothorax</taxon>
    </lineage>
</organism>
<dbReference type="SMART" id="SM00700">
    <property type="entry name" value="JHBP"/>
    <property type="match status" value="1"/>
</dbReference>
<reference evidence="3" key="1">
    <citation type="submission" date="2025-08" db="UniProtKB">
        <authorList>
            <consortium name="RefSeq"/>
        </authorList>
    </citation>
    <scope>IDENTIFICATION</scope>
    <source>
        <tissue evidence="3">Whole body</tissue>
    </source>
</reference>
<evidence type="ECO:0000313" key="2">
    <source>
        <dbReference type="Proteomes" id="UP000504618"/>
    </source>
</evidence>
<gene>
    <name evidence="3" type="primary">LOC112455643</name>
</gene>
<keyword evidence="2" id="KW-1185">Reference proteome</keyword>
<feature type="chain" id="PRO_5026679672" evidence="1">
    <location>
        <begin position="20"/>
        <end position="244"/>
    </location>
</feature>
<dbReference type="RefSeq" id="XP_024873456.1">
    <property type="nucleotide sequence ID" value="XM_025017688.1"/>
</dbReference>
<accession>A0A6J1PW61</accession>
<dbReference type="OrthoDB" id="7544589at2759"/>
<protein>
    <submittedName>
        <fullName evidence="3">Uncharacterized protein LOC112455643</fullName>
    </submittedName>
</protein>
<dbReference type="PANTHER" id="PTHR11008:SF18">
    <property type="entry name" value="BCDNA.GH05536-RELATED"/>
    <property type="match status" value="1"/>
</dbReference>
<dbReference type="GeneID" id="112455643"/>
<dbReference type="InterPro" id="IPR038606">
    <property type="entry name" value="To_sf"/>
</dbReference>
<dbReference type="GO" id="GO:0005615">
    <property type="term" value="C:extracellular space"/>
    <property type="evidence" value="ECO:0007669"/>
    <property type="project" value="TreeGrafter"/>
</dbReference>
<evidence type="ECO:0000313" key="3">
    <source>
        <dbReference type="RefSeq" id="XP_024873456.1"/>
    </source>
</evidence>
<sequence length="244" mass="27833">MSIYALSIFSIAIFRLSLAAESELPVTTCKRNLVDYSACLKHALEEAWPQFVKGLPEFDFPSLDPLFFKYGRIPLNTNEIRGEIIVSNVTGIGLANTRFFDIRTHYVNKVFRLEIDTQIPSIFLKGSLKINGTLNAFRLAGEGPFNVTVDDIRGTWGFTGNVVNDTWIVKHFRFAPSLKNLKIYGDNFFESNKGLNNLILIFVNEYWPAIYRPLLPVISDFLDTLLVEFPNKIFSKVFFSKVFP</sequence>
<dbReference type="Proteomes" id="UP000504618">
    <property type="component" value="Unplaced"/>
</dbReference>